<dbReference type="PANTHER" id="PTHR30121">
    <property type="entry name" value="UNCHARACTERIZED PROTEIN YJGR-RELATED"/>
    <property type="match status" value="1"/>
</dbReference>
<dbReference type="RefSeq" id="WP_193524059.1">
    <property type="nucleotide sequence ID" value="NZ_JABASA010000032.1"/>
</dbReference>
<gene>
    <name evidence="3" type="ORF">HHO37_10035</name>
</gene>
<dbReference type="AlphaFoldDB" id="A0A7X9LHK8"/>
<feature type="domain" description="TraG P-loop" evidence="2">
    <location>
        <begin position="450"/>
        <end position="723"/>
    </location>
</feature>
<dbReference type="InterPro" id="IPR027417">
    <property type="entry name" value="P-loop_NTPase"/>
</dbReference>
<dbReference type="InterPro" id="IPR043964">
    <property type="entry name" value="P-loop_TraG"/>
</dbReference>
<keyword evidence="1" id="KW-0175">Coiled coil</keyword>
<dbReference type="Pfam" id="PF19044">
    <property type="entry name" value="P-loop_TraG"/>
    <property type="match status" value="1"/>
</dbReference>
<dbReference type="InterPro" id="IPR051162">
    <property type="entry name" value="T4SS_component"/>
</dbReference>
<sequence>MSGIKLSLEEKTRKKQLRRAMKPSSQNTIRYTSLFEDGLMHVADETYSKTYHLGDTNYITATEKTRSDIIDYYAYCLNGLDPENHYQLLILNRPVPSSMLKNITYELQGDAYDVYRKEYNEIISSRFATDQNNFNVEKFITVSSCSRDRKQAYRNLNDVQKSFESQFQTIDVPIRPLDGTERLNIFSDLLRDNPYLDVNYQDVALSGLTTKSFIAPGRFEFSRDHMLLNKRFAQVLYARDYPSFLNDKLIKFLTDIGIELAISIHAQPKEISAALKSINTAEAGAEMDTIKAQSKAAQKGVSSDLAGSGKAKAISEEAKKWKDEINQNDQKIFSGAIQVFVKADSQEELDEFSNRIKSAGRKHMVEFEEAYYHQEEGLNAILPIGVNYLDVKSAFIKPVRDYTTSNLATQIPFTNVDLQSESSLAVYYGQNQISNNIITVDRQRDLNTASGVVIGSSGSGKSFTVKGEEVIPSLLKHTKDRVIIVDPEEEYTGIGRAFGAQIVDIYPGSSTHLNLLDLPDTDKLSGNEDPIGQKSSLIMGLFENILDEISDGEVSLIDRVTELVYKEVTDRPPTLKDWHRIMLEQKEEEAQDLALKVESYTSGSQDIFAYETNVDINDRFVIFNLKKLSGKLKPFALMVVQDYIWNQVVDNQGKLTTRLFFDEMQYQFQTDNQAEFFTNLYARIRKYGAIPTGITQHPETLLERSEGRKLLQNSEFIILLKQKPDALEQLKSTISSLTPELEKYVLKPKAKGTGLIIAGDTVVPFENPIPENTKLFKLLETDAYASVQSN</sequence>
<organism evidence="3 4">
    <name type="scientific">Streptococcus ratti</name>
    <dbReference type="NCBI Taxonomy" id="1341"/>
    <lineage>
        <taxon>Bacteria</taxon>
        <taxon>Bacillati</taxon>
        <taxon>Bacillota</taxon>
        <taxon>Bacilli</taxon>
        <taxon>Lactobacillales</taxon>
        <taxon>Streptococcaceae</taxon>
        <taxon>Streptococcus</taxon>
    </lineage>
</organism>
<dbReference type="NCBIfam" id="NF045971">
    <property type="entry name" value="conju_CD1110"/>
    <property type="match status" value="1"/>
</dbReference>
<dbReference type="Proteomes" id="UP000532121">
    <property type="component" value="Unassembled WGS sequence"/>
</dbReference>
<dbReference type="Gene3D" id="3.40.50.300">
    <property type="entry name" value="P-loop containing nucleotide triphosphate hydrolases"/>
    <property type="match status" value="1"/>
</dbReference>
<feature type="coiled-coil region" evidence="1">
    <location>
        <begin position="311"/>
        <end position="362"/>
    </location>
</feature>
<dbReference type="Gene3D" id="1.10.8.730">
    <property type="match status" value="1"/>
</dbReference>
<protein>
    <submittedName>
        <fullName evidence="3">DUF87 domain-containing protein</fullName>
    </submittedName>
</protein>
<proteinExistence type="predicted"/>
<evidence type="ECO:0000313" key="4">
    <source>
        <dbReference type="Proteomes" id="UP000532121"/>
    </source>
</evidence>
<evidence type="ECO:0000259" key="2">
    <source>
        <dbReference type="Pfam" id="PF19044"/>
    </source>
</evidence>
<name>A0A7X9LHK8_STRRT</name>
<dbReference type="EMBL" id="JABASA010000032">
    <property type="protein sequence ID" value="NMD49970.1"/>
    <property type="molecule type" value="Genomic_DNA"/>
</dbReference>
<evidence type="ECO:0000313" key="3">
    <source>
        <dbReference type="EMBL" id="NMD49970.1"/>
    </source>
</evidence>
<dbReference type="PANTHER" id="PTHR30121:SF6">
    <property type="entry name" value="SLR6007 PROTEIN"/>
    <property type="match status" value="1"/>
</dbReference>
<comment type="caution">
    <text evidence="3">The sequence shown here is derived from an EMBL/GenBank/DDBJ whole genome shotgun (WGS) entry which is preliminary data.</text>
</comment>
<evidence type="ECO:0000256" key="1">
    <source>
        <dbReference type="SAM" id="Coils"/>
    </source>
</evidence>
<dbReference type="SUPFAM" id="SSF52540">
    <property type="entry name" value="P-loop containing nucleoside triphosphate hydrolases"/>
    <property type="match status" value="1"/>
</dbReference>
<accession>A0A7X9LHK8</accession>
<reference evidence="3 4" key="1">
    <citation type="submission" date="2020-04" db="EMBL/GenBank/DDBJ databases">
        <title>MicrobeNet Type strains.</title>
        <authorList>
            <person name="Nicholson A.C."/>
        </authorList>
    </citation>
    <scope>NUCLEOTIDE SEQUENCE [LARGE SCALE GENOMIC DNA]</scope>
    <source>
        <strain evidence="3 4">DSM 22768</strain>
    </source>
</reference>